<reference evidence="2" key="1">
    <citation type="journal article" date="2014" name="Int. J. Syst. Evol. Microbiol.">
        <title>Complete genome sequence of Corynebacterium casei LMG S-19264T (=DSM 44701T), isolated from a smear-ripened cheese.</title>
        <authorList>
            <consortium name="US DOE Joint Genome Institute (JGI-PGF)"/>
            <person name="Walter F."/>
            <person name="Albersmeier A."/>
            <person name="Kalinowski J."/>
            <person name="Ruckert C."/>
        </authorList>
    </citation>
    <scope>NUCLEOTIDE SEQUENCE</scope>
    <source>
        <strain evidence="2">VKM B-2748</strain>
    </source>
</reference>
<reference evidence="2" key="2">
    <citation type="submission" date="2023-01" db="EMBL/GenBank/DDBJ databases">
        <authorList>
            <person name="Sun Q."/>
            <person name="Evtushenko L."/>
        </authorList>
    </citation>
    <scope>NUCLEOTIDE SEQUENCE</scope>
    <source>
        <strain evidence="2">VKM B-2748</strain>
    </source>
</reference>
<gene>
    <name evidence="2" type="ORF">GCM10008174_17640</name>
</gene>
<dbReference type="EMBL" id="BSFL01000002">
    <property type="protein sequence ID" value="GLK80023.1"/>
    <property type="molecule type" value="Genomic_DNA"/>
</dbReference>
<accession>A0A9W6N6Z7</accession>
<sequence>MTERSRLLLRLAVVASLAGALGGCESISNLNPFGEKETALPGERRPVPPVAPQPPATVPQPLS</sequence>
<feature type="compositionally biased region" description="Pro residues" evidence="1">
    <location>
        <begin position="47"/>
        <end position="63"/>
    </location>
</feature>
<dbReference type="PROSITE" id="PS51257">
    <property type="entry name" value="PROKAR_LIPOPROTEIN"/>
    <property type="match status" value="1"/>
</dbReference>
<comment type="caution">
    <text evidence="2">The sequence shown here is derived from an EMBL/GenBank/DDBJ whole genome shotgun (WGS) entry which is preliminary data.</text>
</comment>
<evidence type="ECO:0000313" key="3">
    <source>
        <dbReference type="Proteomes" id="UP001143309"/>
    </source>
</evidence>
<keyword evidence="3" id="KW-1185">Reference proteome</keyword>
<name>A0A9W6N6Z7_9HYPH</name>
<dbReference type="Proteomes" id="UP001143309">
    <property type="component" value="Unassembled WGS sequence"/>
</dbReference>
<protein>
    <submittedName>
        <fullName evidence="2">Uncharacterized protein</fullName>
    </submittedName>
</protein>
<dbReference type="AlphaFoldDB" id="A0A9W6N6Z7"/>
<feature type="region of interest" description="Disordered" evidence="1">
    <location>
        <begin position="28"/>
        <end position="63"/>
    </location>
</feature>
<proteinExistence type="predicted"/>
<evidence type="ECO:0000313" key="2">
    <source>
        <dbReference type="EMBL" id="GLK80023.1"/>
    </source>
</evidence>
<feature type="compositionally biased region" description="Basic and acidic residues" evidence="1">
    <location>
        <begin position="34"/>
        <end position="46"/>
    </location>
</feature>
<dbReference type="RefSeq" id="WP_271200498.1">
    <property type="nucleotide sequence ID" value="NZ_BSFL01000002.1"/>
</dbReference>
<organism evidence="2 3">
    <name type="scientific">Methylopila turkensis</name>
    <dbReference type="NCBI Taxonomy" id="1437816"/>
    <lineage>
        <taxon>Bacteria</taxon>
        <taxon>Pseudomonadati</taxon>
        <taxon>Pseudomonadota</taxon>
        <taxon>Alphaproteobacteria</taxon>
        <taxon>Hyphomicrobiales</taxon>
        <taxon>Methylopilaceae</taxon>
        <taxon>Methylopila</taxon>
    </lineage>
</organism>
<evidence type="ECO:0000256" key="1">
    <source>
        <dbReference type="SAM" id="MobiDB-lite"/>
    </source>
</evidence>